<dbReference type="GO" id="GO:0097367">
    <property type="term" value="F:carbohydrate derivative binding"/>
    <property type="evidence" value="ECO:0007669"/>
    <property type="project" value="InterPro"/>
</dbReference>
<dbReference type="InterPro" id="IPR050099">
    <property type="entry name" value="SIS_GmhA/DiaA_subfam"/>
</dbReference>
<dbReference type="EMBL" id="SNYF01000005">
    <property type="protein sequence ID" value="TDQ18681.1"/>
    <property type="molecule type" value="Genomic_DNA"/>
</dbReference>
<dbReference type="InterPro" id="IPR001347">
    <property type="entry name" value="SIS_dom"/>
</dbReference>
<dbReference type="PANTHER" id="PTHR30390">
    <property type="entry name" value="SEDOHEPTULOSE 7-PHOSPHATE ISOMERASE / DNAA INITIATOR-ASSOCIATING FACTOR FOR REPLICATION INITIATION"/>
    <property type="match status" value="1"/>
</dbReference>
<dbReference type="Pfam" id="PF13580">
    <property type="entry name" value="SIS_2"/>
    <property type="match status" value="1"/>
</dbReference>
<dbReference type="SUPFAM" id="SSF53697">
    <property type="entry name" value="SIS domain"/>
    <property type="match status" value="1"/>
</dbReference>
<evidence type="ECO:0000313" key="3">
    <source>
        <dbReference type="Proteomes" id="UP000294535"/>
    </source>
</evidence>
<dbReference type="NCBIfam" id="NF002805">
    <property type="entry name" value="PRK02947.1"/>
    <property type="match status" value="1"/>
</dbReference>
<dbReference type="InterPro" id="IPR046348">
    <property type="entry name" value="SIS_dom_sf"/>
</dbReference>
<dbReference type="PROSITE" id="PS51464">
    <property type="entry name" value="SIS"/>
    <property type="match status" value="1"/>
</dbReference>
<sequence>MNLEPYKLYQESIFTKLKQAFEQENQIQLAAKWIAESLKNEGWIYTSGTGHSHMLAEEIFYRAGGFAKVIPILDPPLMLHESASLSTEIERKEGYGEDLIKNFPLSSKDIFIISSNSGRNAVPIEMANFAKSKGAKVIVITNLAHSHSVESRHSSGLKLYQLGDVVLDNFGEIGDASVSISGKKVGATSTVIGVALLQAILVQAAGLLIKEGIDAEIFHSSNGNEGEEINERLISKYKNQIKGL</sequence>
<dbReference type="CDD" id="cd05013">
    <property type="entry name" value="SIS_RpiR"/>
    <property type="match status" value="1"/>
</dbReference>
<dbReference type="AlphaFoldDB" id="A0A4R6T7M7"/>
<keyword evidence="3" id="KW-1185">Reference proteome</keyword>
<dbReference type="Proteomes" id="UP000294535">
    <property type="component" value="Unassembled WGS sequence"/>
</dbReference>
<gene>
    <name evidence="2" type="ORF">DFQ04_0486</name>
</gene>
<name>A0A4R6T7M7_9BACT</name>
<protein>
    <submittedName>
        <fullName evidence="2">Putative phosphosugar-binding protein</fullName>
    </submittedName>
</protein>
<organism evidence="2 3">
    <name type="scientific">Algoriphagus boseongensis</name>
    <dbReference type="NCBI Taxonomy" id="1442587"/>
    <lineage>
        <taxon>Bacteria</taxon>
        <taxon>Pseudomonadati</taxon>
        <taxon>Bacteroidota</taxon>
        <taxon>Cytophagia</taxon>
        <taxon>Cytophagales</taxon>
        <taxon>Cyclobacteriaceae</taxon>
        <taxon>Algoriphagus</taxon>
    </lineage>
</organism>
<evidence type="ECO:0000313" key="2">
    <source>
        <dbReference type="EMBL" id="TDQ18681.1"/>
    </source>
</evidence>
<dbReference type="InterPro" id="IPR035472">
    <property type="entry name" value="RpiR-like_SIS"/>
</dbReference>
<reference evidence="2 3" key="1">
    <citation type="submission" date="2019-03" db="EMBL/GenBank/DDBJ databases">
        <title>Genomic Encyclopedia of Type Strains, Phase III (KMG-III): the genomes of soil and plant-associated and newly described type strains.</title>
        <authorList>
            <person name="Whitman W."/>
        </authorList>
    </citation>
    <scope>NUCLEOTIDE SEQUENCE [LARGE SCALE GENOMIC DNA]</scope>
    <source>
        <strain evidence="2 3">CECT 8446</strain>
    </source>
</reference>
<dbReference type="PANTHER" id="PTHR30390:SF7">
    <property type="entry name" value="PHOSPHOHEPTOSE ISOMERASE"/>
    <property type="match status" value="1"/>
</dbReference>
<evidence type="ECO:0000259" key="1">
    <source>
        <dbReference type="PROSITE" id="PS51464"/>
    </source>
</evidence>
<dbReference type="RefSeq" id="WP_243739621.1">
    <property type="nucleotide sequence ID" value="NZ_SNYF01000005.1"/>
</dbReference>
<proteinExistence type="predicted"/>
<feature type="domain" description="SIS" evidence="1">
    <location>
        <begin position="34"/>
        <end position="207"/>
    </location>
</feature>
<dbReference type="Gene3D" id="3.40.50.10490">
    <property type="entry name" value="Glucose-6-phosphate isomerase like protein, domain 1"/>
    <property type="match status" value="1"/>
</dbReference>
<comment type="caution">
    <text evidence="2">The sequence shown here is derived from an EMBL/GenBank/DDBJ whole genome shotgun (WGS) entry which is preliminary data.</text>
</comment>
<accession>A0A4R6T7M7</accession>
<dbReference type="GO" id="GO:1901135">
    <property type="term" value="P:carbohydrate derivative metabolic process"/>
    <property type="evidence" value="ECO:0007669"/>
    <property type="project" value="InterPro"/>
</dbReference>